<evidence type="ECO:0000256" key="1">
    <source>
        <dbReference type="ARBA" id="ARBA00004167"/>
    </source>
</evidence>
<dbReference type="GO" id="GO:0008270">
    <property type="term" value="F:zinc ion binding"/>
    <property type="evidence" value="ECO:0007669"/>
    <property type="project" value="UniProtKB-KW"/>
</dbReference>
<keyword evidence="2 8" id="KW-0812">Transmembrane</keyword>
<evidence type="ECO:0000256" key="7">
    <source>
        <dbReference type="ARBA" id="ARBA00023136"/>
    </source>
</evidence>
<dbReference type="OMA" id="GRCQWGW"/>
<dbReference type="InParanoid" id="A0A671DRH4"/>
<reference evidence="10 11" key="2">
    <citation type="journal article" date="2018" name="Annu Rev Anim Biosci">
        <title>Bat Biology, Genomes, and the Bat1K Project: To Generate Chromosome-Level Genomes for All Living Bat Species.</title>
        <authorList>
            <person name="Teeling E.C."/>
            <person name="Vernes S.C."/>
            <person name="Davalos L.M."/>
            <person name="Ray D.A."/>
            <person name="Gilbert M.T.P."/>
            <person name="Myers E."/>
        </authorList>
    </citation>
    <scope>NUCLEOTIDE SEQUENCE</scope>
</reference>
<dbReference type="CTD" id="285093"/>
<dbReference type="FunCoup" id="A0A671DRH4">
    <property type="interactions" value="1"/>
</dbReference>
<feature type="transmembrane region" description="Helical" evidence="8">
    <location>
        <begin position="455"/>
        <end position="474"/>
    </location>
</feature>
<reference evidence="11" key="3">
    <citation type="submission" date="2018-12" db="EMBL/GenBank/DDBJ databases">
        <title>G10K-VGP greater horseshoe bat female genome, primary haplotype.</title>
        <authorList>
            <person name="Teeling E."/>
            <person name="Myers G."/>
            <person name="Vernes S."/>
            <person name="Pippel M."/>
            <person name="Winkler S."/>
            <person name="Fedrigo O."/>
            <person name="Rhie A."/>
            <person name="Koren S."/>
            <person name="Phillippy A."/>
            <person name="Lewin H."/>
            <person name="Damas J."/>
            <person name="Howe K."/>
            <person name="Mountcastle J."/>
            <person name="Jarvis E.D."/>
        </authorList>
    </citation>
    <scope>NUCLEOTIDE SEQUENCE [LARGE SCALE GENOMIC DNA]</scope>
</reference>
<dbReference type="PANTHER" id="PTHR14402:SF2">
    <property type="entry name" value="RECEPTOR-TRANSPORTING PROTEIN 5"/>
    <property type="match status" value="1"/>
</dbReference>
<dbReference type="GO" id="GO:0001580">
    <property type="term" value="P:detection of chemical stimulus involved in sensory perception of bitter taste"/>
    <property type="evidence" value="ECO:0007669"/>
    <property type="project" value="TreeGrafter"/>
</dbReference>
<name>A0A671DRH4_RHIFE</name>
<dbReference type="RefSeq" id="XP_032967438.1">
    <property type="nucleotide sequence ID" value="XM_033111547.1"/>
</dbReference>
<proteinExistence type="predicted"/>
<dbReference type="OrthoDB" id="9834809at2759"/>
<organism evidence="10 11">
    <name type="scientific">Rhinolophus ferrumequinum</name>
    <name type="common">Greater horseshoe bat</name>
    <dbReference type="NCBI Taxonomy" id="59479"/>
    <lineage>
        <taxon>Eukaryota</taxon>
        <taxon>Metazoa</taxon>
        <taxon>Chordata</taxon>
        <taxon>Craniata</taxon>
        <taxon>Vertebrata</taxon>
        <taxon>Euteleostomi</taxon>
        <taxon>Mammalia</taxon>
        <taxon>Eutheria</taxon>
        <taxon>Laurasiatheria</taxon>
        <taxon>Chiroptera</taxon>
        <taxon>Yinpterochiroptera</taxon>
        <taxon>Rhinolophoidea</taxon>
        <taxon>Rhinolophidae</taxon>
        <taxon>Rhinolophinae</taxon>
        <taxon>Rhinolophus</taxon>
    </lineage>
</organism>
<dbReference type="Pfam" id="PF13695">
    <property type="entry name" value="Zn_ribbon_3CxxC"/>
    <property type="match status" value="1"/>
</dbReference>
<evidence type="ECO:0000313" key="10">
    <source>
        <dbReference type="Ensembl" id="ENSRFEP00010000764.1"/>
    </source>
</evidence>
<evidence type="ECO:0000256" key="3">
    <source>
        <dbReference type="ARBA" id="ARBA00022723"/>
    </source>
</evidence>
<gene>
    <name evidence="10" type="primary">RTP5</name>
</gene>
<evidence type="ECO:0000256" key="2">
    <source>
        <dbReference type="ARBA" id="ARBA00022692"/>
    </source>
</evidence>
<dbReference type="PANTHER" id="PTHR14402">
    <property type="entry name" value="RECEPTOR TRANSPORTING PROTEIN"/>
    <property type="match status" value="1"/>
</dbReference>
<evidence type="ECO:0000259" key="9">
    <source>
        <dbReference type="SMART" id="SM01328"/>
    </source>
</evidence>
<dbReference type="GO" id="GO:0016020">
    <property type="term" value="C:membrane"/>
    <property type="evidence" value="ECO:0007669"/>
    <property type="project" value="UniProtKB-SubCell"/>
</dbReference>
<evidence type="ECO:0000256" key="6">
    <source>
        <dbReference type="ARBA" id="ARBA00022989"/>
    </source>
</evidence>
<keyword evidence="11" id="KW-1185">Reference proteome</keyword>
<dbReference type="GO" id="GO:0051205">
    <property type="term" value="P:protein insertion into membrane"/>
    <property type="evidence" value="ECO:0007669"/>
    <property type="project" value="TreeGrafter"/>
</dbReference>
<keyword evidence="4" id="KW-0863">Zinc-finger</keyword>
<keyword evidence="3" id="KW-0479">Metal-binding</keyword>
<dbReference type="Proteomes" id="UP000472240">
    <property type="component" value="Chromosome 8"/>
</dbReference>
<reference evidence="10" key="5">
    <citation type="submission" date="2025-09" db="UniProtKB">
        <authorList>
            <consortium name="Ensembl"/>
        </authorList>
    </citation>
    <scope>IDENTIFICATION</scope>
</reference>
<dbReference type="InterPro" id="IPR026096">
    <property type="entry name" value="R-trans_p"/>
</dbReference>
<keyword evidence="7 8" id="KW-0472">Membrane</keyword>
<keyword evidence="5" id="KW-0862">Zinc</keyword>
<dbReference type="SMART" id="SM01328">
    <property type="entry name" value="zf-3CxxC"/>
    <property type="match status" value="1"/>
</dbReference>
<sequence>MDGVHVWARTLAQLMAKSKPQDTWELVPDENLAFGHVDGGGFQYRLRGLSRLQCGRCQWGWSSAHVHILFHVWWDEDNHLGLVKMRVWGQGCQVCPRDARGHCQVSLLNVRLFLHKLVLFVLHNCYREGLSSDQCPEICFGDQCEACELGVCFFQKPPDPAWGPEVRSCSPSQDSVCGSGPVVLRARGRTPSCSTVPPAMPDVIRSPLSESNQFFSEDIDIVTVPFSLVRTRSDRGLLGPGQGARGPLIIDRGSIYLPASVTATSKGRGVLVNIKAPVLHGKGRLLSSTKPFQVTGFIYKGHGSVSCPAGTHRKGPGTVSGSSGRPAGEDFLPVSYIIGLTEDGDGSLTFPSSLAHVIPGQGHPSDVNGSLTFPFIFTDGHWGQGGSGLIRVGPEPSPSSKCKGSLTIPLSVLSIIKRGGLHASGCCRSRRHRRPRAHREQGSCWGPYLDPYEEVWIWVCMAAFILWVIYLCTFSPDNSQQRL</sequence>
<protein>
    <recommendedName>
        <fullName evidence="9">3CxxC-type domain-containing protein</fullName>
    </recommendedName>
</protein>
<evidence type="ECO:0000256" key="5">
    <source>
        <dbReference type="ARBA" id="ARBA00022833"/>
    </source>
</evidence>
<dbReference type="GeneTree" id="ENSGT00940000163732"/>
<comment type="subcellular location">
    <subcellularLocation>
        <location evidence="1">Membrane</location>
        <topology evidence="1">Single-pass membrane protein</topology>
    </subcellularLocation>
</comment>
<accession>A0A671DRH4</accession>
<keyword evidence="6 8" id="KW-1133">Transmembrane helix</keyword>
<dbReference type="GeneID" id="117025626"/>
<dbReference type="GO" id="GO:0031849">
    <property type="term" value="F:olfactory receptor binding"/>
    <property type="evidence" value="ECO:0007669"/>
    <property type="project" value="TreeGrafter"/>
</dbReference>
<reference evidence="10" key="4">
    <citation type="submission" date="2025-08" db="UniProtKB">
        <authorList>
            <consortium name="Ensembl"/>
        </authorList>
    </citation>
    <scope>IDENTIFICATION</scope>
</reference>
<reference evidence="10 11" key="1">
    <citation type="journal article" date="2015" name="Annu Rev Anim Biosci">
        <title>The Genome 10K Project: a way forward.</title>
        <authorList>
            <person name="Koepfli K.P."/>
            <person name="Paten B."/>
            <person name="O'Brien S.J."/>
            <person name="Koepfli K.P."/>
            <person name="Paten B."/>
            <person name="Antunes A."/>
            <person name="Belov K."/>
            <person name="Bustamante C."/>
            <person name="Castoe T.A."/>
            <person name="Clawson H."/>
            <person name="Crawford A.J."/>
            <person name="Diekhans M."/>
            <person name="Distel D."/>
            <person name="Durbin R."/>
            <person name="Earl D."/>
            <person name="Fujita M.K."/>
            <person name="Gamble T."/>
            <person name="Georges A."/>
            <person name="Gemmell N."/>
            <person name="Gilbert M.T."/>
            <person name="Graves J.M."/>
            <person name="Green R.E."/>
            <person name="Hickey G."/>
            <person name="Jarvis E.D."/>
            <person name="Johnson W."/>
            <person name="Komissarov A."/>
            <person name="Korf I."/>
            <person name="Kuhn R."/>
            <person name="Larkin D.M."/>
            <person name="Lewin H."/>
            <person name="Lopez J.V."/>
            <person name="Ma J."/>
            <person name="Marques-Bonet T."/>
            <person name="Miller W."/>
            <person name="Murphy R."/>
            <person name="Pevzner P."/>
            <person name="Shapiro B."/>
            <person name="Steiner C."/>
            <person name="Tamazian G."/>
            <person name="Venkatesh B."/>
            <person name="Wang J."/>
            <person name="Wayne R."/>
            <person name="Wiley E."/>
            <person name="Yang H."/>
            <person name="Zhang G."/>
            <person name="Haussler D."/>
            <person name="Ryder O."/>
            <person name="O'Brien S.J."/>
        </authorList>
    </citation>
    <scope>NUCLEOTIDE SEQUENCE</scope>
</reference>
<evidence type="ECO:0000256" key="8">
    <source>
        <dbReference type="SAM" id="Phobius"/>
    </source>
</evidence>
<dbReference type="GO" id="GO:0006612">
    <property type="term" value="P:protein targeting to membrane"/>
    <property type="evidence" value="ECO:0007669"/>
    <property type="project" value="TreeGrafter"/>
</dbReference>
<dbReference type="KEGG" id="rfq:117025626"/>
<evidence type="ECO:0000313" key="11">
    <source>
        <dbReference type="Proteomes" id="UP000472240"/>
    </source>
</evidence>
<dbReference type="Ensembl" id="ENSRFET00010000861.1">
    <property type="protein sequence ID" value="ENSRFEP00010000764.1"/>
    <property type="gene ID" value="ENSRFEG00010000618.1"/>
</dbReference>
<evidence type="ECO:0000256" key="4">
    <source>
        <dbReference type="ARBA" id="ARBA00022771"/>
    </source>
</evidence>
<dbReference type="InterPro" id="IPR027377">
    <property type="entry name" value="ZAR1/RTP1-5-like_Znf-3CxxC"/>
</dbReference>
<dbReference type="AlphaFoldDB" id="A0A671DRH4"/>
<feature type="domain" description="3CxxC-type" evidence="9">
    <location>
        <begin position="47"/>
        <end position="150"/>
    </location>
</feature>